<dbReference type="GO" id="GO:0120212">
    <property type="term" value="C:sperm head-tail coupling apparatus"/>
    <property type="evidence" value="ECO:0007669"/>
    <property type="project" value="InterPro"/>
</dbReference>
<keyword evidence="2" id="KW-0597">Phosphoprotein</keyword>
<evidence type="ECO:0000313" key="5">
    <source>
        <dbReference type="Proteomes" id="UP000008792"/>
    </source>
</evidence>
<name>B4LD25_DROVI</name>
<dbReference type="InterPro" id="IPR042769">
    <property type="entry name" value="SPATA6_fam"/>
</dbReference>
<dbReference type="KEGG" id="dvi:6623016"/>
<evidence type="ECO:0000313" key="4">
    <source>
        <dbReference type="EMBL" id="EDW69906.1"/>
    </source>
</evidence>
<feature type="domain" description="Spermatogenesis-associated protein 6 N-terminal" evidence="3">
    <location>
        <begin position="10"/>
        <end position="142"/>
    </location>
</feature>
<dbReference type="OrthoDB" id="5963614at2759"/>
<dbReference type="PANTHER" id="PTHR16435">
    <property type="entry name" value="SPERMATOGENESIS-ASSOCIATED PROTEIN 6 SPATA6"/>
    <property type="match status" value="1"/>
</dbReference>
<dbReference type="InParanoid" id="B4LD25"/>
<keyword evidence="5" id="KW-1185">Reference proteome</keyword>
<evidence type="ECO:0000256" key="2">
    <source>
        <dbReference type="ARBA" id="ARBA00022553"/>
    </source>
</evidence>
<protein>
    <recommendedName>
        <fullName evidence="3">Spermatogenesis-associated protein 6 N-terminal domain-containing protein</fullName>
    </recommendedName>
</protein>
<evidence type="ECO:0000256" key="1">
    <source>
        <dbReference type="ARBA" id="ARBA00006215"/>
    </source>
</evidence>
<dbReference type="Pfam" id="PF14909">
    <property type="entry name" value="SPATA6"/>
    <property type="match status" value="1"/>
</dbReference>
<dbReference type="OMA" id="HKRFYVR"/>
<evidence type="ECO:0000259" key="3">
    <source>
        <dbReference type="Pfam" id="PF14909"/>
    </source>
</evidence>
<comment type="similarity">
    <text evidence="1">Belongs to the SPATA6 family.</text>
</comment>
<dbReference type="InterPro" id="IPR032732">
    <property type="entry name" value="SPATA6_N"/>
</dbReference>
<proteinExistence type="inferred from homology"/>
<sequence length="267" mass="30183">MSHKRFHMRFELQLHALTCPGVWLCSHGYLEATVKTLGYYFRTGAMEPRFPMLCHDQFTMEGYFRSVNSLEQMRQMLNSEQLEITLWQNGRRLAYYVGRLTDVLQPPIPQPSCAHTANVQLLMKATSAFPGILAPKVELCAELSTQDNQRRRCKLDLERPLNNRHVASRCLSRLELPRKQQSVCHARQSKCRASSSSCSYAPSLSSRMPPRRLSTCSSSTQLSSQSHTLSQCSSLTQCSHRSAVGGAAEHQNSCPICQAYSRSFETC</sequence>
<dbReference type="EMBL" id="CH940647">
    <property type="protein sequence ID" value="EDW69906.1"/>
    <property type="molecule type" value="Genomic_DNA"/>
</dbReference>
<dbReference type="PhylomeDB" id="B4LD25"/>
<dbReference type="GO" id="GO:0032027">
    <property type="term" value="F:myosin light chain binding"/>
    <property type="evidence" value="ECO:0007669"/>
    <property type="project" value="InterPro"/>
</dbReference>
<gene>
    <name evidence="4" type="primary">Dvir\GJ11861</name>
    <name evidence="4" type="ORF">Dvir_GJ11861</name>
</gene>
<dbReference type="GO" id="GO:0007283">
    <property type="term" value="P:spermatogenesis"/>
    <property type="evidence" value="ECO:0007669"/>
    <property type="project" value="InterPro"/>
</dbReference>
<dbReference type="Proteomes" id="UP000008792">
    <property type="component" value="Unassembled WGS sequence"/>
</dbReference>
<accession>B4LD25</accession>
<dbReference type="AlphaFoldDB" id="B4LD25"/>
<dbReference type="PANTHER" id="PTHR16435:SF6">
    <property type="entry name" value="IP09370P"/>
    <property type="match status" value="1"/>
</dbReference>
<dbReference type="STRING" id="7244.B4LD25"/>
<dbReference type="eggNOG" id="ENOG502S8SR">
    <property type="taxonomic scope" value="Eukaryota"/>
</dbReference>
<dbReference type="HOGENOM" id="CLU_1043061_0_0_1"/>
<organism evidence="4 5">
    <name type="scientific">Drosophila virilis</name>
    <name type="common">Fruit fly</name>
    <dbReference type="NCBI Taxonomy" id="7244"/>
    <lineage>
        <taxon>Eukaryota</taxon>
        <taxon>Metazoa</taxon>
        <taxon>Ecdysozoa</taxon>
        <taxon>Arthropoda</taxon>
        <taxon>Hexapoda</taxon>
        <taxon>Insecta</taxon>
        <taxon>Pterygota</taxon>
        <taxon>Neoptera</taxon>
        <taxon>Endopterygota</taxon>
        <taxon>Diptera</taxon>
        <taxon>Brachycera</taxon>
        <taxon>Muscomorpha</taxon>
        <taxon>Ephydroidea</taxon>
        <taxon>Drosophilidae</taxon>
        <taxon>Drosophila</taxon>
    </lineage>
</organism>
<reference evidence="4 5" key="1">
    <citation type="journal article" date="2007" name="Nature">
        <title>Evolution of genes and genomes on the Drosophila phylogeny.</title>
        <authorList>
            <consortium name="Drosophila 12 Genomes Consortium"/>
            <person name="Clark A.G."/>
            <person name="Eisen M.B."/>
            <person name="Smith D.R."/>
            <person name="Bergman C.M."/>
            <person name="Oliver B."/>
            <person name="Markow T.A."/>
            <person name="Kaufman T.C."/>
            <person name="Kellis M."/>
            <person name="Gelbart W."/>
            <person name="Iyer V.N."/>
            <person name="Pollard D.A."/>
            <person name="Sackton T.B."/>
            <person name="Larracuente A.M."/>
            <person name="Singh N.D."/>
            <person name="Abad J.P."/>
            <person name="Abt D.N."/>
            <person name="Adryan B."/>
            <person name="Aguade M."/>
            <person name="Akashi H."/>
            <person name="Anderson W.W."/>
            <person name="Aquadro C.F."/>
            <person name="Ardell D.H."/>
            <person name="Arguello R."/>
            <person name="Artieri C.G."/>
            <person name="Barbash D.A."/>
            <person name="Barker D."/>
            <person name="Barsanti P."/>
            <person name="Batterham P."/>
            <person name="Batzoglou S."/>
            <person name="Begun D."/>
            <person name="Bhutkar A."/>
            <person name="Blanco E."/>
            <person name="Bosak S.A."/>
            <person name="Bradley R.K."/>
            <person name="Brand A.D."/>
            <person name="Brent M.R."/>
            <person name="Brooks A.N."/>
            <person name="Brown R.H."/>
            <person name="Butlin R.K."/>
            <person name="Caggese C."/>
            <person name="Calvi B.R."/>
            <person name="Bernardo de Carvalho A."/>
            <person name="Caspi A."/>
            <person name="Castrezana S."/>
            <person name="Celniker S.E."/>
            <person name="Chang J.L."/>
            <person name="Chapple C."/>
            <person name="Chatterji S."/>
            <person name="Chinwalla A."/>
            <person name="Civetta A."/>
            <person name="Clifton S.W."/>
            <person name="Comeron J.M."/>
            <person name="Costello J.C."/>
            <person name="Coyne J.A."/>
            <person name="Daub J."/>
            <person name="David R.G."/>
            <person name="Delcher A.L."/>
            <person name="Delehaunty K."/>
            <person name="Do C.B."/>
            <person name="Ebling H."/>
            <person name="Edwards K."/>
            <person name="Eickbush T."/>
            <person name="Evans J.D."/>
            <person name="Filipski A."/>
            <person name="Findeiss S."/>
            <person name="Freyhult E."/>
            <person name="Fulton L."/>
            <person name="Fulton R."/>
            <person name="Garcia A.C."/>
            <person name="Gardiner A."/>
            <person name="Garfield D.A."/>
            <person name="Garvin B.E."/>
            <person name="Gibson G."/>
            <person name="Gilbert D."/>
            <person name="Gnerre S."/>
            <person name="Godfrey J."/>
            <person name="Good R."/>
            <person name="Gotea V."/>
            <person name="Gravely B."/>
            <person name="Greenberg A.J."/>
            <person name="Griffiths-Jones S."/>
            <person name="Gross S."/>
            <person name="Guigo R."/>
            <person name="Gustafson E.A."/>
            <person name="Haerty W."/>
            <person name="Hahn M.W."/>
            <person name="Halligan D.L."/>
            <person name="Halpern A.L."/>
            <person name="Halter G.M."/>
            <person name="Han M.V."/>
            <person name="Heger A."/>
            <person name="Hillier L."/>
            <person name="Hinrichs A.S."/>
            <person name="Holmes I."/>
            <person name="Hoskins R.A."/>
            <person name="Hubisz M.J."/>
            <person name="Hultmark D."/>
            <person name="Huntley M.A."/>
            <person name="Jaffe D.B."/>
            <person name="Jagadeeshan S."/>
            <person name="Jeck W.R."/>
            <person name="Johnson J."/>
            <person name="Jones C.D."/>
            <person name="Jordan W.C."/>
            <person name="Karpen G.H."/>
            <person name="Kataoka E."/>
            <person name="Keightley P.D."/>
            <person name="Kheradpour P."/>
            <person name="Kirkness E.F."/>
            <person name="Koerich L.B."/>
            <person name="Kristiansen K."/>
            <person name="Kudrna D."/>
            <person name="Kulathinal R.J."/>
            <person name="Kumar S."/>
            <person name="Kwok R."/>
            <person name="Lander E."/>
            <person name="Langley C.H."/>
            <person name="Lapoint R."/>
            <person name="Lazzaro B.P."/>
            <person name="Lee S.J."/>
            <person name="Levesque L."/>
            <person name="Li R."/>
            <person name="Lin C.F."/>
            <person name="Lin M.F."/>
            <person name="Lindblad-Toh K."/>
            <person name="Llopart A."/>
            <person name="Long M."/>
            <person name="Low L."/>
            <person name="Lozovsky E."/>
            <person name="Lu J."/>
            <person name="Luo M."/>
            <person name="Machado C.A."/>
            <person name="Makalowski W."/>
            <person name="Marzo M."/>
            <person name="Matsuda M."/>
            <person name="Matzkin L."/>
            <person name="McAllister B."/>
            <person name="McBride C.S."/>
            <person name="McKernan B."/>
            <person name="McKernan K."/>
            <person name="Mendez-Lago M."/>
            <person name="Minx P."/>
            <person name="Mollenhauer M.U."/>
            <person name="Montooth K."/>
            <person name="Mount S.M."/>
            <person name="Mu X."/>
            <person name="Myers E."/>
            <person name="Negre B."/>
            <person name="Newfeld S."/>
            <person name="Nielsen R."/>
            <person name="Noor M.A."/>
            <person name="O'Grady P."/>
            <person name="Pachter L."/>
            <person name="Papaceit M."/>
            <person name="Parisi M.J."/>
            <person name="Parisi M."/>
            <person name="Parts L."/>
            <person name="Pedersen J.S."/>
            <person name="Pesole G."/>
            <person name="Phillippy A.M."/>
            <person name="Ponting C.P."/>
            <person name="Pop M."/>
            <person name="Porcelli D."/>
            <person name="Powell J.R."/>
            <person name="Prohaska S."/>
            <person name="Pruitt K."/>
            <person name="Puig M."/>
            <person name="Quesneville H."/>
            <person name="Ram K.R."/>
            <person name="Rand D."/>
            <person name="Rasmussen M.D."/>
            <person name="Reed L.K."/>
            <person name="Reenan R."/>
            <person name="Reily A."/>
            <person name="Remington K.A."/>
            <person name="Rieger T.T."/>
            <person name="Ritchie M.G."/>
            <person name="Robin C."/>
            <person name="Rogers Y.H."/>
            <person name="Rohde C."/>
            <person name="Rozas J."/>
            <person name="Rubenfield M.J."/>
            <person name="Ruiz A."/>
            <person name="Russo S."/>
            <person name="Salzberg S.L."/>
            <person name="Sanchez-Gracia A."/>
            <person name="Saranga D.J."/>
            <person name="Sato H."/>
            <person name="Schaeffer S.W."/>
            <person name="Schatz M.C."/>
            <person name="Schlenke T."/>
            <person name="Schwartz R."/>
            <person name="Segarra C."/>
            <person name="Singh R.S."/>
            <person name="Sirot L."/>
            <person name="Sirota M."/>
            <person name="Sisneros N.B."/>
            <person name="Smith C.D."/>
            <person name="Smith T.F."/>
            <person name="Spieth J."/>
            <person name="Stage D.E."/>
            <person name="Stark A."/>
            <person name="Stephan W."/>
            <person name="Strausberg R.L."/>
            <person name="Strempel S."/>
            <person name="Sturgill D."/>
            <person name="Sutton G."/>
            <person name="Sutton G.G."/>
            <person name="Tao W."/>
            <person name="Teichmann S."/>
            <person name="Tobari Y.N."/>
            <person name="Tomimura Y."/>
            <person name="Tsolas J.M."/>
            <person name="Valente V.L."/>
            <person name="Venter E."/>
            <person name="Venter J.C."/>
            <person name="Vicario S."/>
            <person name="Vieira F.G."/>
            <person name="Vilella A.J."/>
            <person name="Villasante A."/>
            <person name="Walenz B."/>
            <person name="Wang J."/>
            <person name="Wasserman M."/>
            <person name="Watts T."/>
            <person name="Wilson D."/>
            <person name="Wilson R.K."/>
            <person name="Wing R.A."/>
            <person name="Wolfner M.F."/>
            <person name="Wong A."/>
            <person name="Wong G.K."/>
            <person name="Wu C.I."/>
            <person name="Wu G."/>
            <person name="Yamamoto D."/>
            <person name="Yang H.P."/>
            <person name="Yang S.P."/>
            <person name="Yorke J.A."/>
            <person name="Yoshida K."/>
            <person name="Zdobnov E."/>
            <person name="Zhang P."/>
            <person name="Zhang Y."/>
            <person name="Zimin A.V."/>
            <person name="Baldwin J."/>
            <person name="Abdouelleil A."/>
            <person name="Abdulkadir J."/>
            <person name="Abebe A."/>
            <person name="Abera B."/>
            <person name="Abreu J."/>
            <person name="Acer S.C."/>
            <person name="Aftuck L."/>
            <person name="Alexander A."/>
            <person name="An P."/>
            <person name="Anderson E."/>
            <person name="Anderson S."/>
            <person name="Arachi H."/>
            <person name="Azer M."/>
            <person name="Bachantsang P."/>
            <person name="Barry A."/>
            <person name="Bayul T."/>
            <person name="Berlin A."/>
            <person name="Bessette D."/>
            <person name="Bloom T."/>
            <person name="Blye J."/>
            <person name="Boguslavskiy L."/>
            <person name="Bonnet C."/>
            <person name="Boukhgalter B."/>
            <person name="Bourzgui I."/>
            <person name="Brown A."/>
            <person name="Cahill P."/>
            <person name="Channer S."/>
            <person name="Cheshatsang Y."/>
            <person name="Chuda L."/>
            <person name="Citroen M."/>
            <person name="Collymore A."/>
            <person name="Cooke P."/>
            <person name="Costello M."/>
            <person name="D'Aco K."/>
            <person name="Daza R."/>
            <person name="De Haan G."/>
            <person name="DeGray S."/>
            <person name="DeMaso C."/>
            <person name="Dhargay N."/>
            <person name="Dooley K."/>
            <person name="Dooley E."/>
            <person name="Doricent M."/>
            <person name="Dorje P."/>
            <person name="Dorjee K."/>
            <person name="Dupes A."/>
            <person name="Elong R."/>
            <person name="Falk J."/>
            <person name="Farina A."/>
            <person name="Faro S."/>
            <person name="Ferguson D."/>
            <person name="Fisher S."/>
            <person name="Foley C.D."/>
            <person name="Franke A."/>
            <person name="Friedrich D."/>
            <person name="Gadbois L."/>
            <person name="Gearin G."/>
            <person name="Gearin C.R."/>
            <person name="Giannoukos G."/>
            <person name="Goode T."/>
            <person name="Graham J."/>
            <person name="Grandbois E."/>
            <person name="Grewal S."/>
            <person name="Gyaltsen K."/>
            <person name="Hafez N."/>
            <person name="Hagos B."/>
            <person name="Hall J."/>
            <person name="Henson C."/>
            <person name="Hollinger A."/>
            <person name="Honan T."/>
            <person name="Huard M.D."/>
            <person name="Hughes L."/>
            <person name="Hurhula B."/>
            <person name="Husby M.E."/>
            <person name="Kamat A."/>
            <person name="Kanga B."/>
            <person name="Kashin S."/>
            <person name="Khazanovich D."/>
            <person name="Kisner P."/>
            <person name="Lance K."/>
            <person name="Lara M."/>
            <person name="Lee W."/>
            <person name="Lennon N."/>
            <person name="Letendre F."/>
            <person name="LeVine R."/>
            <person name="Lipovsky A."/>
            <person name="Liu X."/>
            <person name="Liu J."/>
            <person name="Liu S."/>
            <person name="Lokyitsang T."/>
            <person name="Lokyitsang Y."/>
            <person name="Lubonja R."/>
            <person name="Lui A."/>
            <person name="MacDonald P."/>
            <person name="Magnisalis V."/>
            <person name="Maru K."/>
            <person name="Matthews C."/>
            <person name="McCusker W."/>
            <person name="McDonough S."/>
            <person name="Mehta T."/>
            <person name="Meldrim J."/>
            <person name="Meneus L."/>
            <person name="Mihai O."/>
            <person name="Mihalev A."/>
            <person name="Mihova T."/>
            <person name="Mittelman R."/>
            <person name="Mlenga V."/>
            <person name="Montmayeur A."/>
            <person name="Mulrain L."/>
            <person name="Navidi A."/>
            <person name="Naylor J."/>
            <person name="Negash T."/>
            <person name="Nguyen T."/>
            <person name="Nguyen N."/>
            <person name="Nicol R."/>
            <person name="Norbu C."/>
            <person name="Norbu N."/>
            <person name="Novod N."/>
            <person name="O'Neill B."/>
            <person name="Osman S."/>
            <person name="Markiewicz E."/>
            <person name="Oyono O.L."/>
            <person name="Patti C."/>
            <person name="Phunkhang P."/>
            <person name="Pierre F."/>
            <person name="Priest M."/>
            <person name="Raghuraman S."/>
            <person name="Rege F."/>
            <person name="Reyes R."/>
            <person name="Rise C."/>
            <person name="Rogov P."/>
            <person name="Ross K."/>
            <person name="Ryan E."/>
            <person name="Settipalli S."/>
            <person name="Shea T."/>
            <person name="Sherpa N."/>
            <person name="Shi L."/>
            <person name="Shih D."/>
            <person name="Sparrow T."/>
            <person name="Spaulding J."/>
            <person name="Stalker J."/>
            <person name="Stange-Thomann N."/>
            <person name="Stavropoulos S."/>
            <person name="Stone C."/>
            <person name="Strader C."/>
            <person name="Tesfaye S."/>
            <person name="Thomson T."/>
            <person name="Thoulutsang Y."/>
            <person name="Thoulutsang D."/>
            <person name="Topham K."/>
            <person name="Topping I."/>
            <person name="Tsamla T."/>
            <person name="Vassiliev H."/>
            <person name="Vo A."/>
            <person name="Wangchuk T."/>
            <person name="Wangdi T."/>
            <person name="Weiand M."/>
            <person name="Wilkinson J."/>
            <person name="Wilson A."/>
            <person name="Yadav S."/>
            <person name="Young G."/>
            <person name="Yu Q."/>
            <person name="Zembek L."/>
            <person name="Zhong D."/>
            <person name="Zimmer A."/>
            <person name="Zwirko Z."/>
            <person name="Jaffe D.B."/>
            <person name="Alvarez P."/>
            <person name="Brockman W."/>
            <person name="Butler J."/>
            <person name="Chin C."/>
            <person name="Gnerre S."/>
            <person name="Grabherr M."/>
            <person name="Kleber M."/>
            <person name="Mauceli E."/>
            <person name="MacCallum I."/>
        </authorList>
    </citation>
    <scope>NUCLEOTIDE SEQUENCE [LARGE SCALE GENOMIC DNA]</scope>
    <source>
        <strain evidence="5">Tucson 15010-1051.87</strain>
    </source>
</reference>